<evidence type="ECO:0000313" key="8">
    <source>
        <dbReference type="Proteomes" id="UP001319921"/>
    </source>
</evidence>
<dbReference type="CDD" id="cd06159">
    <property type="entry name" value="S2P-M50_PDZ_Arch"/>
    <property type="match status" value="1"/>
</dbReference>
<feature type="domain" description="Peptidase M50" evidence="6">
    <location>
        <begin position="123"/>
        <end position="358"/>
    </location>
</feature>
<dbReference type="InterPro" id="IPR001193">
    <property type="entry name" value="MBTPS2"/>
</dbReference>
<dbReference type="GO" id="GO:0005737">
    <property type="term" value="C:cytoplasm"/>
    <property type="evidence" value="ECO:0007669"/>
    <property type="project" value="TreeGrafter"/>
</dbReference>
<evidence type="ECO:0000256" key="3">
    <source>
        <dbReference type="ARBA" id="ARBA00022989"/>
    </source>
</evidence>
<keyword evidence="7" id="KW-0378">Hydrolase</keyword>
<accession>A0AAQ4CWS2</accession>
<keyword evidence="3 5" id="KW-1133">Transmembrane helix</keyword>
<keyword evidence="4 5" id="KW-0472">Membrane</keyword>
<evidence type="ECO:0000256" key="5">
    <source>
        <dbReference type="SAM" id="Phobius"/>
    </source>
</evidence>
<keyword evidence="7" id="KW-0482">Metalloprotease</keyword>
<dbReference type="InterPro" id="IPR008915">
    <property type="entry name" value="Peptidase_M50"/>
</dbReference>
<dbReference type="EMBL" id="AP025226">
    <property type="protein sequence ID" value="BDC00254.1"/>
    <property type="molecule type" value="Genomic_DNA"/>
</dbReference>
<dbReference type="PANTHER" id="PTHR13325:SF3">
    <property type="entry name" value="MEMBRANE-BOUND TRANSCRIPTION FACTOR SITE-2 PROTEASE"/>
    <property type="match status" value="1"/>
</dbReference>
<dbReference type="PRINTS" id="PR01000">
    <property type="entry name" value="SREBPS2PTASE"/>
</dbReference>
<dbReference type="Pfam" id="PF02163">
    <property type="entry name" value="Peptidase_M50"/>
    <property type="match status" value="1"/>
</dbReference>
<dbReference type="InterPro" id="IPR036034">
    <property type="entry name" value="PDZ_sf"/>
</dbReference>
<feature type="transmembrane region" description="Helical" evidence="5">
    <location>
        <begin position="300"/>
        <end position="326"/>
    </location>
</feature>
<keyword evidence="2 5" id="KW-0812">Transmembrane</keyword>
<sequence length="371" mass="42166">MNLPVIRFVYVDYYILIAFLTFWGIIYVFRNRFQRYGITVYPFFLLWRKKSREYWFPKISKSKIFKIYEKISLPLGFLLMISGVSLIFYIIIELLSIRSNQIPAITLRPIIPGITIGLSQLPYILLAIGISVAIHEIFHALSATSNNVRVKNGGILLLAIFPGAFVEPDENEFNSSPTNAKLKIIAAGIVINLILALIALPLSFELPYLPSALSKGIEIVGVVKNTPAYNASIKPGYIIYAINGYRITTLDQLHELLYKYTNITLTLRLLNGTFYNISVNIPEHFLGVYVTYYIPEPLTWILTFFTWLFIVNFSLSLFNAAPLIITDGGKLLTEVLKKFLGENGEKISFYIQSMFLLIFVFAIFLSNRPPG</sequence>
<dbReference type="GO" id="GO:0031293">
    <property type="term" value="P:membrane protein intracellular domain proteolysis"/>
    <property type="evidence" value="ECO:0007669"/>
    <property type="project" value="TreeGrafter"/>
</dbReference>
<evidence type="ECO:0000256" key="4">
    <source>
        <dbReference type="ARBA" id="ARBA00023136"/>
    </source>
</evidence>
<evidence type="ECO:0000256" key="1">
    <source>
        <dbReference type="ARBA" id="ARBA00004127"/>
    </source>
</evidence>
<organism evidence="7 8">
    <name type="scientific">Saccharolobus caldissimus</name>
    <dbReference type="NCBI Taxonomy" id="1702097"/>
    <lineage>
        <taxon>Archaea</taxon>
        <taxon>Thermoproteota</taxon>
        <taxon>Thermoprotei</taxon>
        <taxon>Sulfolobales</taxon>
        <taxon>Sulfolobaceae</taxon>
        <taxon>Saccharolobus</taxon>
    </lineage>
</organism>
<proteinExistence type="predicted"/>
<dbReference type="SUPFAM" id="SSF50156">
    <property type="entry name" value="PDZ domain-like"/>
    <property type="match status" value="1"/>
</dbReference>
<protein>
    <submittedName>
        <fullName evidence="7">S2P metalloprotease</fullName>
    </submittedName>
</protein>
<dbReference type="GO" id="GO:0004222">
    <property type="term" value="F:metalloendopeptidase activity"/>
    <property type="evidence" value="ECO:0007669"/>
    <property type="project" value="InterPro"/>
</dbReference>
<feature type="transmembrane region" description="Helical" evidence="5">
    <location>
        <begin position="184"/>
        <end position="204"/>
    </location>
</feature>
<dbReference type="GO" id="GO:0012505">
    <property type="term" value="C:endomembrane system"/>
    <property type="evidence" value="ECO:0007669"/>
    <property type="project" value="UniProtKB-SubCell"/>
</dbReference>
<dbReference type="AlphaFoldDB" id="A0AAQ4CWS2"/>
<dbReference type="PANTHER" id="PTHR13325">
    <property type="entry name" value="PROTEASE M50 MEMBRANE-BOUND TRANSCRIPTION FACTOR SITE 2 PROTEASE"/>
    <property type="match status" value="1"/>
</dbReference>
<dbReference type="Proteomes" id="UP001319921">
    <property type="component" value="Chromosome"/>
</dbReference>
<feature type="transmembrane region" description="Helical" evidence="5">
    <location>
        <begin position="71"/>
        <end position="92"/>
    </location>
</feature>
<dbReference type="GO" id="GO:0016020">
    <property type="term" value="C:membrane"/>
    <property type="evidence" value="ECO:0007669"/>
    <property type="project" value="InterPro"/>
</dbReference>
<feature type="transmembrane region" description="Helical" evidence="5">
    <location>
        <begin position="121"/>
        <end position="141"/>
    </location>
</feature>
<gene>
    <name evidence="7" type="ORF">SACC_32700</name>
</gene>
<reference evidence="7 8" key="1">
    <citation type="journal article" date="2022" name="Microbiol. Resour. Announc.">
        <title>Complete Genome Sequence of the Hyperthermophilic and Acidophilic Archaeon Saccharolobus caldissimus Strain HS-3T.</title>
        <authorList>
            <person name="Sakai H.D."/>
            <person name="Kurosawa N."/>
        </authorList>
    </citation>
    <scope>NUCLEOTIDE SEQUENCE [LARGE SCALE GENOMIC DNA]</scope>
    <source>
        <strain evidence="7 8">JCM32116</strain>
    </source>
</reference>
<feature type="transmembrane region" description="Helical" evidence="5">
    <location>
        <begin position="6"/>
        <end position="29"/>
    </location>
</feature>
<keyword evidence="8" id="KW-1185">Reference proteome</keyword>
<evidence type="ECO:0000259" key="6">
    <source>
        <dbReference type="Pfam" id="PF02163"/>
    </source>
</evidence>
<keyword evidence="7" id="KW-0645">Protease</keyword>
<evidence type="ECO:0000256" key="2">
    <source>
        <dbReference type="ARBA" id="ARBA00022692"/>
    </source>
</evidence>
<comment type="subcellular location">
    <subcellularLocation>
        <location evidence="1">Endomembrane system</location>
        <topology evidence="1">Multi-pass membrane protein</topology>
    </subcellularLocation>
</comment>
<feature type="transmembrane region" description="Helical" evidence="5">
    <location>
        <begin position="347"/>
        <end position="365"/>
    </location>
</feature>
<evidence type="ECO:0000313" key="7">
    <source>
        <dbReference type="EMBL" id="BDC00254.1"/>
    </source>
</evidence>
<name>A0AAQ4CWS2_9CREN</name>
<dbReference type="KEGG" id="scas:SACC_32700"/>
<dbReference type="Gene3D" id="2.30.42.10">
    <property type="match status" value="1"/>
</dbReference>